<dbReference type="RefSeq" id="WP_140962698.1">
    <property type="nucleotide sequence ID" value="NZ_VEVQ02000007.1"/>
</dbReference>
<dbReference type="Proteomes" id="UP000817854">
    <property type="component" value="Unassembled WGS sequence"/>
</dbReference>
<protein>
    <submittedName>
        <fullName evidence="1">Uncharacterized protein</fullName>
    </submittedName>
</protein>
<keyword evidence="2" id="KW-1185">Reference proteome</keyword>
<reference evidence="1 2" key="2">
    <citation type="submission" date="2019-05" db="EMBL/GenBank/DDBJ databases">
        <authorList>
            <person name="Lianzixin W."/>
        </authorList>
    </citation>
    <scope>NUCLEOTIDE SEQUENCE [LARGE SCALE GENOMIC DNA]</scope>
    <source>
        <strain evidence="1 2">EC11</strain>
    </source>
</reference>
<reference evidence="2" key="1">
    <citation type="submission" date="2019-05" db="EMBL/GenBank/DDBJ databases">
        <title>Flavobacterium profundi sp. nov., isolated from a deep-sea seamount.</title>
        <authorList>
            <person name="Zhang D.-C."/>
        </authorList>
    </citation>
    <scope>NUCLEOTIDE SEQUENCE [LARGE SCALE GENOMIC DNA]</scope>
    <source>
        <strain evidence="2">EC11</strain>
    </source>
</reference>
<reference evidence="1 2" key="3">
    <citation type="submission" date="2020-02" db="EMBL/GenBank/DDBJ databases">
        <title>Flavobacterium profundi sp. nov., isolated from a deep-sea seamount.</title>
        <authorList>
            <person name="Zhang D.-C."/>
        </authorList>
    </citation>
    <scope>NUCLEOTIDE SEQUENCE [LARGE SCALE GENOMIC DNA]</scope>
    <source>
        <strain evidence="1 2">EC11</strain>
    </source>
</reference>
<sequence>MTTLTFTPRTTIDANILQFRIDDSSYYAIWNIWASAYEFEELEEELSLSITYDINGYFEIN</sequence>
<organism evidence="1 2">
    <name type="scientific">Flavobacterium jejuense</name>
    <dbReference type="NCBI Taxonomy" id="1544455"/>
    <lineage>
        <taxon>Bacteria</taxon>
        <taxon>Pseudomonadati</taxon>
        <taxon>Bacteroidota</taxon>
        <taxon>Flavobacteriia</taxon>
        <taxon>Flavobacteriales</taxon>
        <taxon>Flavobacteriaceae</taxon>
        <taxon>Flavobacterium</taxon>
    </lineage>
</organism>
<accession>A0ABX0IU85</accession>
<evidence type="ECO:0000313" key="1">
    <source>
        <dbReference type="EMBL" id="NHN26367.1"/>
    </source>
</evidence>
<evidence type="ECO:0000313" key="2">
    <source>
        <dbReference type="Proteomes" id="UP000817854"/>
    </source>
</evidence>
<proteinExistence type="predicted"/>
<comment type="caution">
    <text evidence="1">The sequence shown here is derived from an EMBL/GenBank/DDBJ whole genome shotgun (WGS) entry which is preliminary data.</text>
</comment>
<dbReference type="EMBL" id="VEVQ02000007">
    <property type="protein sequence ID" value="NHN26367.1"/>
    <property type="molecule type" value="Genomic_DNA"/>
</dbReference>
<name>A0ABX0IU85_9FLAO</name>
<gene>
    <name evidence="1" type="ORF">FIA58_011815</name>
</gene>